<evidence type="ECO:0000313" key="12">
    <source>
        <dbReference type="Proteomes" id="UP000261931"/>
    </source>
</evidence>
<feature type="transmembrane region" description="Helical" evidence="9">
    <location>
        <begin position="347"/>
        <end position="367"/>
    </location>
</feature>
<dbReference type="Gene3D" id="1.20.1530.20">
    <property type="match status" value="1"/>
</dbReference>
<evidence type="ECO:0000256" key="7">
    <source>
        <dbReference type="ARBA" id="ARBA00023065"/>
    </source>
</evidence>
<dbReference type="GO" id="GO:0050660">
    <property type="term" value="F:flavin adenine dinucleotide binding"/>
    <property type="evidence" value="ECO:0007669"/>
    <property type="project" value="InterPro"/>
</dbReference>
<dbReference type="InterPro" id="IPR038770">
    <property type="entry name" value="Na+/solute_symporter_sf"/>
</dbReference>
<evidence type="ECO:0000256" key="2">
    <source>
        <dbReference type="ARBA" id="ARBA00022448"/>
    </source>
</evidence>
<keyword evidence="8 9" id="KW-0472">Membrane</keyword>
<evidence type="ECO:0000256" key="8">
    <source>
        <dbReference type="ARBA" id="ARBA00023136"/>
    </source>
</evidence>
<evidence type="ECO:0000256" key="4">
    <source>
        <dbReference type="ARBA" id="ARBA00022475"/>
    </source>
</evidence>
<feature type="transmembrane region" description="Helical" evidence="9">
    <location>
        <begin position="168"/>
        <end position="188"/>
    </location>
</feature>
<dbReference type="RefSeq" id="WP_116958117.1">
    <property type="nucleotide sequence ID" value="NZ_QVLS01000003.1"/>
</dbReference>
<dbReference type="SUPFAM" id="SSF56176">
    <property type="entry name" value="FAD-binding/transporter-associated domain-like"/>
    <property type="match status" value="1"/>
</dbReference>
<dbReference type="InterPro" id="IPR006153">
    <property type="entry name" value="Cation/H_exchanger_TM"/>
</dbReference>
<feature type="transmembrane region" description="Helical" evidence="9">
    <location>
        <begin position="200"/>
        <end position="222"/>
    </location>
</feature>
<dbReference type="Gene3D" id="3.30.465.10">
    <property type="match status" value="1"/>
</dbReference>
<dbReference type="NCBIfam" id="NF003715">
    <property type="entry name" value="PRK05326.1-2"/>
    <property type="match status" value="1"/>
</dbReference>
<evidence type="ECO:0000256" key="9">
    <source>
        <dbReference type="SAM" id="Phobius"/>
    </source>
</evidence>
<feature type="transmembrane region" description="Helical" evidence="9">
    <location>
        <begin position="315"/>
        <end position="335"/>
    </location>
</feature>
<dbReference type="InterPro" id="IPR036318">
    <property type="entry name" value="FAD-bd_PCMH-like_sf"/>
</dbReference>
<dbReference type="Pfam" id="PF03471">
    <property type="entry name" value="CorC_HlyC"/>
    <property type="match status" value="1"/>
</dbReference>
<organism evidence="11 12">
    <name type="scientific">Hydrogenophaga borbori</name>
    <dbReference type="NCBI Taxonomy" id="2294117"/>
    <lineage>
        <taxon>Bacteria</taxon>
        <taxon>Pseudomonadati</taxon>
        <taxon>Pseudomonadota</taxon>
        <taxon>Betaproteobacteria</taxon>
        <taxon>Burkholderiales</taxon>
        <taxon>Comamonadaceae</taxon>
        <taxon>Hydrogenophaga</taxon>
    </lineage>
</organism>
<name>A0A372EL60_9BURK</name>
<dbReference type="AlphaFoldDB" id="A0A372EL60"/>
<evidence type="ECO:0000256" key="6">
    <source>
        <dbReference type="ARBA" id="ARBA00022989"/>
    </source>
</evidence>
<keyword evidence="7" id="KW-0406">Ion transport</keyword>
<keyword evidence="12" id="KW-1185">Reference proteome</keyword>
<evidence type="ECO:0000256" key="3">
    <source>
        <dbReference type="ARBA" id="ARBA00022449"/>
    </source>
</evidence>
<keyword evidence="3" id="KW-0050">Antiport</keyword>
<feature type="transmembrane region" description="Helical" evidence="9">
    <location>
        <begin position="94"/>
        <end position="117"/>
    </location>
</feature>
<dbReference type="SMART" id="SM01091">
    <property type="entry name" value="CorC_HlyC"/>
    <property type="match status" value="1"/>
</dbReference>
<feature type="transmembrane region" description="Helical" evidence="9">
    <location>
        <begin position="123"/>
        <end position="143"/>
    </location>
</feature>
<evidence type="ECO:0000259" key="10">
    <source>
        <dbReference type="SMART" id="SM01091"/>
    </source>
</evidence>
<feature type="transmembrane region" description="Helical" evidence="9">
    <location>
        <begin position="379"/>
        <end position="399"/>
    </location>
</feature>
<keyword evidence="4" id="KW-1003">Cell membrane</keyword>
<dbReference type="GO" id="GO:0005886">
    <property type="term" value="C:plasma membrane"/>
    <property type="evidence" value="ECO:0007669"/>
    <property type="project" value="UniProtKB-SubCell"/>
</dbReference>
<protein>
    <submittedName>
        <fullName evidence="11">Potassium/proton antiporter</fullName>
    </submittedName>
</protein>
<reference evidence="11 12" key="1">
    <citation type="submission" date="2018-08" db="EMBL/GenBank/DDBJ databases">
        <title>Hydrogenophaga sp. LA-38 isolated from sludge.</title>
        <authorList>
            <person name="Im W.-T."/>
        </authorList>
    </citation>
    <scope>NUCLEOTIDE SEQUENCE [LARGE SCALE GENOMIC DNA]</scope>
    <source>
        <strain evidence="11 12">LA-38</strain>
    </source>
</reference>
<dbReference type="PANTHER" id="PTHR32507:SF7">
    <property type="entry name" value="K(+)_H(+) ANTIPORTER NHAP2"/>
    <property type="match status" value="1"/>
</dbReference>
<dbReference type="Pfam" id="PF00999">
    <property type="entry name" value="Na_H_Exchanger"/>
    <property type="match status" value="1"/>
</dbReference>
<evidence type="ECO:0000313" key="11">
    <source>
        <dbReference type="EMBL" id="RFP80064.1"/>
    </source>
</evidence>
<accession>A0A372EL60</accession>
<feature type="transmembrane region" description="Helical" evidence="9">
    <location>
        <begin position="62"/>
        <end position="82"/>
    </location>
</feature>
<evidence type="ECO:0000256" key="1">
    <source>
        <dbReference type="ARBA" id="ARBA00004651"/>
    </source>
</evidence>
<dbReference type="EMBL" id="QVLS01000003">
    <property type="protein sequence ID" value="RFP80064.1"/>
    <property type="molecule type" value="Genomic_DNA"/>
</dbReference>
<sequence length="492" mass="51180">MHHLLDALSLPLFAAAALVFVSVLAGVVSTRAGFSLLLVFLVAGMLAGKDGPGGFSFNDFRLAFWVGNVALAVILLDGGLRTELATFRTGLRPSMLLATVGVLVSAAITGAAAHWLLTLSWPMALLVGAIVGSTDAAAVFALLKSSGVRLNERVAATLEIESGMNDPMAVYLTLAFIGVALALGNAVADEVTLGGIAWSLLLQFGWGAAMGLGSGWGLAELLKRLGRGADGGGGIRALLIVSGGLAVFALTTWLGGSGFLAVYAMGVVAGNRARRLVRSSLSAMDGYAWLAQAGMFLLLGLLVSPSEMMDTLLPALGVSLVLMLVARPVAVWLCLRPFHFSPHEIGFIAWVGLRGAVPIVLAVFPMMAGVPGAHGFLDVAFVVVLTSLLLQGSTIGLAARRAHVALPDLDDTEEARLVFGDFVLDANTPLEGLCGFYGLPVPGESDQTVGQWLRNELHRPPVVGDVAELGKAEISVREMDASRITRVGIKLG</sequence>
<evidence type="ECO:0000256" key="5">
    <source>
        <dbReference type="ARBA" id="ARBA00022692"/>
    </source>
</evidence>
<gene>
    <name evidence="11" type="ORF">DY262_06320</name>
</gene>
<feature type="transmembrane region" description="Helical" evidence="9">
    <location>
        <begin position="12"/>
        <end position="42"/>
    </location>
</feature>
<comment type="caution">
    <text evidence="11">The sequence shown here is derived from an EMBL/GenBank/DDBJ whole genome shotgun (WGS) entry which is preliminary data.</text>
</comment>
<dbReference type="InterPro" id="IPR016169">
    <property type="entry name" value="FAD-bd_PCMH_sub2"/>
</dbReference>
<keyword evidence="5 9" id="KW-0812">Transmembrane</keyword>
<proteinExistence type="predicted"/>
<dbReference type="GO" id="GO:0015297">
    <property type="term" value="F:antiporter activity"/>
    <property type="evidence" value="ECO:0007669"/>
    <property type="project" value="UniProtKB-KW"/>
</dbReference>
<feature type="transmembrane region" description="Helical" evidence="9">
    <location>
        <begin position="234"/>
        <end position="251"/>
    </location>
</feature>
<feature type="domain" description="Transporter-associated" evidence="10">
    <location>
        <begin position="415"/>
        <end position="492"/>
    </location>
</feature>
<keyword evidence="2" id="KW-0813">Transport</keyword>
<comment type="subcellular location">
    <subcellularLocation>
        <location evidence="1">Cell membrane</location>
        <topology evidence="1">Multi-pass membrane protein</topology>
    </subcellularLocation>
</comment>
<keyword evidence="6 9" id="KW-1133">Transmembrane helix</keyword>
<dbReference type="GO" id="GO:1902600">
    <property type="term" value="P:proton transmembrane transport"/>
    <property type="evidence" value="ECO:0007669"/>
    <property type="project" value="InterPro"/>
</dbReference>
<dbReference type="Proteomes" id="UP000261931">
    <property type="component" value="Unassembled WGS sequence"/>
</dbReference>
<dbReference type="InterPro" id="IPR005170">
    <property type="entry name" value="Transptr-assoc_dom"/>
</dbReference>
<feature type="transmembrane region" description="Helical" evidence="9">
    <location>
        <begin position="286"/>
        <end position="303"/>
    </location>
</feature>
<dbReference type="NCBIfam" id="NF003716">
    <property type="entry name" value="PRK05326.1-3"/>
    <property type="match status" value="1"/>
</dbReference>
<dbReference type="PANTHER" id="PTHR32507">
    <property type="entry name" value="NA(+)/H(+) ANTIPORTER 1"/>
    <property type="match status" value="1"/>
</dbReference>